<dbReference type="EMBL" id="MN740577">
    <property type="protein sequence ID" value="QHU34665.1"/>
    <property type="molecule type" value="Genomic_DNA"/>
</dbReference>
<accession>A0A6C0LXA1</accession>
<organism evidence="1">
    <name type="scientific">viral metagenome</name>
    <dbReference type="NCBI Taxonomy" id="1070528"/>
    <lineage>
        <taxon>unclassified sequences</taxon>
        <taxon>metagenomes</taxon>
        <taxon>organismal metagenomes</taxon>
    </lineage>
</organism>
<proteinExistence type="predicted"/>
<evidence type="ECO:0000313" key="1">
    <source>
        <dbReference type="EMBL" id="QHU34665.1"/>
    </source>
</evidence>
<protein>
    <submittedName>
        <fullName evidence="1">Uncharacterized protein</fullName>
    </submittedName>
</protein>
<dbReference type="AlphaFoldDB" id="A0A6C0LXA1"/>
<name>A0A6C0LXA1_9ZZZZ</name>
<sequence length="306" mass="35954">MEKIVCEKQDLDLFLLFTRTFCQIFDGEKFITILGEKHNDDTMSSDNNPYLTQSQYIYKSMSNVSGDTLVELEIQNDSEVIVPSFNLRQFTTSTHKGFVVENADIRRAVFALPDKQGFWLDILQVNHSCTSLTYNEFIILETNVLNFYIYIKNDPSTPHSLKKYIDRFINFVHNIRINILKNFNPEISARFFNDKEKILEHWIEYKIQANWDKFNYKNYAKTFRNIQTSVLDINMLFNMYRHDKSNNVFVCGAHHVFTLYNYFKSNGANILSVKHSTDELKNTINLNGTVIPTTIKQCLQDLKKVR</sequence>
<reference evidence="1" key="1">
    <citation type="journal article" date="2020" name="Nature">
        <title>Giant virus diversity and host interactions through global metagenomics.</title>
        <authorList>
            <person name="Schulz F."/>
            <person name="Roux S."/>
            <person name="Paez-Espino D."/>
            <person name="Jungbluth S."/>
            <person name="Walsh D.A."/>
            <person name="Denef V.J."/>
            <person name="McMahon K.D."/>
            <person name="Konstantinidis K.T."/>
            <person name="Eloe-Fadrosh E.A."/>
            <person name="Kyrpides N.C."/>
            <person name="Woyke T."/>
        </authorList>
    </citation>
    <scope>NUCLEOTIDE SEQUENCE</scope>
    <source>
        <strain evidence="1">GVMAG-S-1016713-169</strain>
    </source>
</reference>